<comment type="catalytic activity">
    <reaction evidence="6">
        <text>hydrogencarbonate + H(+) = CO2 + H2O</text>
        <dbReference type="Rhea" id="RHEA:10748"/>
        <dbReference type="ChEBI" id="CHEBI:15377"/>
        <dbReference type="ChEBI" id="CHEBI:15378"/>
        <dbReference type="ChEBI" id="CHEBI:16526"/>
        <dbReference type="ChEBI" id="CHEBI:17544"/>
        <dbReference type="EC" id="4.2.1.1"/>
    </reaction>
</comment>
<evidence type="ECO:0000313" key="10">
    <source>
        <dbReference type="EMBL" id="CAF0998518.1"/>
    </source>
</evidence>
<protein>
    <recommendedName>
        <fullName evidence="2">carbonic anhydrase</fullName>
        <ecNumber evidence="2">4.2.1.1</ecNumber>
    </recommendedName>
</protein>
<evidence type="ECO:0000313" key="11">
    <source>
        <dbReference type="EMBL" id="CAF3593077.1"/>
    </source>
</evidence>
<dbReference type="EMBL" id="CAJNOK010001388">
    <property type="protein sequence ID" value="CAF0809275.1"/>
    <property type="molecule type" value="Genomic_DNA"/>
</dbReference>
<dbReference type="GO" id="GO:0008270">
    <property type="term" value="F:zinc ion binding"/>
    <property type="evidence" value="ECO:0007669"/>
    <property type="project" value="InterPro"/>
</dbReference>
<dbReference type="GO" id="GO:0004089">
    <property type="term" value="F:carbonate dehydratase activity"/>
    <property type="evidence" value="ECO:0007669"/>
    <property type="project" value="UniProtKB-EC"/>
</dbReference>
<evidence type="ECO:0000256" key="1">
    <source>
        <dbReference type="ARBA" id="ARBA00010718"/>
    </source>
</evidence>
<dbReference type="Proteomes" id="UP000663829">
    <property type="component" value="Unassembled WGS sequence"/>
</dbReference>
<dbReference type="InterPro" id="IPR023561">
    <property type="entry name" value="Carbonic_anhydrase_a-class"/>
</dbReference>
<dbReference type="Gene3D" id="3.10.200.10">
    <property type="entry name" value="Alpha carbonic anhydrase"/>
    <property type="match status" value="1"/>
</dbReference>
<dbReference type="PANTHER" id="PTHR18952">
    <property type="entry name" value="CARBONIC ANHYDRASE"/>
    <property type="match status" value="1"/>
</dbReference>
<feature type="signal peptide" evidence="7">
    <location>
        <begin position="1"/>
        <end position="21"/>
    </location>
</feature>
<sequence length="493" mass="56144">MAALKVLLFIFSIDFGYKVFASVGGDWNYEDQGPETWSHTFPKCDGLRQSPINLEHYNVVQKTFPPFVFSADFNNDLVFNLKNNGHTVVGELDAAQNQSKPVLQLTGGGLSGVYQFTNFHLHWGGSPTEGSEHTIDGLHGAGEAHFVFRNLITKKLAVLAFFIIASPNEPQSAWRSYVDNAVTLIREGKQVEFVANLMNLMEAENSFQDFWRYDGSLTTPPCTEGVIYIQTKLKSQEFVLVKHKKGQADIWLNDISFIEIASNNDESPIMIQGYAACNHSSKWKDRLKDGELKFVVAGAHSFRSLENDDILAVAQTCTDIGAEYGRMDAKTDLWTDDYVKRTYLDFIVFWLYESWKLRHSLLRCKHFTEDIKSGANICQEIESIYMEFHLYVGDTPITTDQRSNMILALKDEARFSCMAHRTNTVLESAWNNTINEQPIFDAFCTAVKEIRKYVAQSGGIQEHLPRTLKKSSHTRPWRSYFMVHDSLQEPYEA</sequence>
<dbReference type="InterPro" id="IPR036398">
    <property type="entry name" value="CA_dom_sf"/>
</dbReference>
<dbReference type="SUPFAM" id="SSF53098">
    <property type="entry name" value="Ribonuclease H-like"/>
    <property type="match status" value="1"/>
</dbReference>
<evidence type="ECO:0000256" key="5">
    <source>
        <dbReference type="ARBA" id="ARBA00023239"/>
    </source>
</evidence>
<dbReference type="Pfam" id="PF00194">
    <property type="entry name" value="Carb_anhydrase"/>
    <property type="match status" value="1"/>
</dbReference>
<dbReference type="Proteomes" id="UP000677228">
    <property type="component" value="Unassembled WGS sequence"/>
</dbReference>
<evidence type="ECO:0000259" key="8">
    <source>
        <dbReference type="PROSITE" id="PS51144"/>
    </source>
</evidence>
<keyword evidence="4" id="KW-0862">Zinc</keyword>
<evidence type="ECO:0000256" key="4">
    <source>
        <dbReference type="ARBA" id="ARBA00022833"/>
    </source>
</evidence>
<dbReference type="EC" id="4.2.1.1" evidence="2"/>
<dbReference type="InterPro" id="IPR012337">
    <property type="entry name" value="RNaseH-like_sf"/>
</dbReference>
<dbReference type="PANTHER" id="PTHR18952:SF265">
    <property type="entry name" value="CARBONIC ANHYDRASE"/>
    <property type="match status" value="1"/>
</dbReference>
<dbReference type="CDD" id="cd00326">
    <property type="entry name" value="alpha_CA"/>
    <property type="match status" value="1"/>
</dbReference>
<dbReference type="EMBL" id="CAJNOQ010003163">
    <property type="protein sequence ID" value="CAF0998518.1"/>
    <property type="molecule type" value="Genomic_DNA"/>
</dbReference>
<evidence type="ECO:0000256" key="3">
    <source>
        <dbReference type="ARBA" id="ARBA00022723"/>
    </source>
</evidence>
<evidence type="ECO:0000256" key="6">
    <source>
        <dbReference type="ARBA" id="ARBA00048348"/>
    </source>
</evidence>
<dbReference type="SUPFAM" id="SSF51069">
    <property type="entry name" value="Carbonic anhydrase"/>
    <property type="match status" value="1"/>
</dbReference>
<dbReference type="AlphaFoldDB" id="A0A814GMQ4"/>
<dbReference type="Proteomes" id="UP000681722">
    <property type="component" value="Unassembled WGS sequence"/>
</dbReference>
<proteinExistence type="inferred from homology"/>
<evidence type="ECO:0000256" key="7">
    <source>
        <dbReference type="SAM" id="SignalP"/>
    </source>
</evidence>
<accession>A0A814GMQ4</accession>
<dbReference type="Proteomes" id="UP000682733">
    <property type="component" value="Unassembled WGS sequence"/>
</dbReference>
<evidence type="ECO:0000313" key="9">
    <source>
        <dbReference type="EMBL" id="CAF0809275.1"/>
    </source>
</evidence>
<dbReference type="SMART" id="SM01057">
    <property type="entry name" value="Carb_anhydrase"/>
    <property type="match status" value="1"/>
</dbReference>
<keyword evidence="7" id="KW-0732">Signal</keyword>
<dbReference type="EMBL" id="CAJOBA010001388">
    <property type="protein sequence ID" value="CAF3593077.1"/>
    <property type="molecule type" value="Genomic_DNA"/>
</dbReference>
<keyword evidence="5" id="KW-0456">Lyase</keyword>
<dbReference type="PROSITE" id="PS51144">
    <property type="entry name" value="ALPHA_CA_2"/>
    <property type="match status" value="1"/>
</dbReference>
<dbReference type="OrthoDB" id="429145at2759"/>
<feature type="domain" description="Alpha-carbonic anhydrase" evidence="8">
    <location>
        <begin position="25"/>
        <end position="281"/>
    </location>
</feature>
<reference evidence="10" key="1">
    <citation type="submission" date="2021-02" db="EMBL/GenBank/DDBJ databases">
        <authorList>
            <person name="Nowell W R."/>
        </authorList>
    </citation>
    <scope>NUCLEOTIDE SEQUENCE</scope>
</reference>
<evidence type="ECO:0000313" key="13">
    <source>
        <dbReference type="Proteomes" id="UP000663829"/>
    </source>
</evidence>
<feature type="chain" id="PRO_5035600150" description="carbonic anhydrase" evidence="7">
    <location>
        <begin position="22"/>
        <end position="493"/>
    </location>
</feature>
<keyword evidence="13" id="KW-1185">Reference proteome</keyword>
<dbReference type="InterPro" id="IPR001148">
    <property type="entry name" value="CA_dom"/>
</dbReference>
<keyword evidence="3" id="KW-0479">Metal-binding</keyword>
<organism evidence="10 13">
    <name type="scientific">Didymodactylos carnosus</name>
    <dbReference type="NCBI Taxonomy" id="1234261"/>
    <lineage>
        <taxon>Eukaryota</taxon>
        <taxon>Metazoa</taxon>
        <taxon>Spiralia</taxon>
        <taxon>Gnathifera</taxon>
        <taxon>Rotifera</taxon>
        <taxon>Eurotatoria</taxon>
        <taxon>Bdelloidea</taxon>
        <taxon>Philodinida</taxon>
        <taxon>Philodinidae</taxon>
        <taxon>Didymodactylos</taxon>
    </lineage>
</organism>
<name>A0A814GMQ4_9BILA</name>
<comment type="caution">
    <text evidence="10">The sequence shown here is derived from an EMBL/GenBank/DDBJ whole genome shotgun (WGS) entry which is preliminary data.</text>
</comment>
<evidence type="ECO:0000313" key="12">
    <source>
        <dbReference type="EMBL" id="CAF3769952.1"/>
    </source>
</evidence>
<comment type="similarity">
    <text evidence="1">Belongs to the alpha-carbonic anhydrase family.</text>
</comment>
<dbReference type="EMBL" id="CAJOBC010003162">
    <property type="protein sequence ID" value="CAF3769952.1"/>
    <property type="molecule type" value="Genomic_DNA"/>
</dbReference>
<evidence type="ECO:0000256" key="2">
    <source>
        <dbReference type="ARBA" id="ARBA00012925"/>
    </source>
</evidence>
<gene>
    <name evidence="10" type="ORF">GPM918_LOCUS13628</name>
    <name evidence="9" type="ORF">OVA965_LOCUS5062</name>
    <name evidence="12" type="ORF">SRO942_LOCUS13625</name>
    <name evidence="11" type="ORF">TMI583_LOCUS5060</name>
</gene>